<comment type="caution">
    <text evidence="1">The sequence shown here is derived from an EMBL/GenBank/DDBJ whole genome shotgun (WGS) entry which is preliminary data.</text>
</comment>
<accession>A0ACB8EGJ1</accession>
<dbReference type="Proteomes" id="UP000827872">
    <property type="component" value="Linkage Group LG03"/>
</dbReference>
<name>A0ACB8EGJ1_9SAUR</name>
<organism evidence="1 2">
    <name type="scientific">Sphaerodactylus townsendi</name>
    <dbReference type="NCBI Taxonomy" id="933632"/>
    <lineage>
        <taxon>Eukaryota</taxon>
        <taxon>Metazoa</taxon>
        <taxon>Chordata</taxon>
        <taxon>Craniata</taxon>
        <taxon>Vertebrata</taxon>
        <taxon>Euteleostomi</taxon>
        <taxon>Lepidosauria</taxon>
        <taxon>Squamata</taxon>
        <taxon>Bifurcata</taxon>
        <taxon>Gekkota</taxon>
        <taxon>Sphaerodactylidae</taxon>
        <taxon>Sphaerodactylus</taxon>
    </lineage>
</organism>
<evidence type="ECO:0000313" key="2">
    <source>
        <dbReference type="Proteomes" id="UP000827872"/>
    </source>
</evidence>
<keyword evidence="2" id="KW-1185">Reference proteome</keyword>
<reference evidence="1" key="1">
    <citation type="submission" date="2021-08" db="EMBL/GenBank/DDBJ databases">
        <title>The first chromosome-level gecko genome reveals the dynamic sex chromosomes of Neotropical dwarf geckos (Sphaerodactylidae: Sphaerodactylus).</title>
        <authorList>
            <person name="Pinto B.J."/>
            <person name="Keating S.E."/>
            <person name="Gamble T."/>
        </authorList>
    </citation>
    <scope>NUCLEOTIDE SEQUENCE</scope>
    <source>
        <strain evidence="1">TG3544</strain>
    </source>
</reference>
<dbReference type="EMBL" id="CM037616">
    <property type="protein sequence ID" value="KAH7991625.1"/>
    <property type="molecule type" value="Genomic_DNA"/>
</dbReference>
<protein>
    <submittedName>
        <fullName evidence="1">Uncharacterized protein</fullName>
    </submittedName>
</protein>
<evidence type="ECO:0000313" key="1">
    <source>
        <dbReference type="EMBL" id="KAH7991625.1"/>
    </source>
</evidence>
<sequence length="210" mass="21893">MAGHLGRELGRSYPFPVQGLHLNQLPAVPHHEPAGGFLPEAFNGATPGQGYVFKPDYGPPGGMMDALPGGGDAPRVWYPLPTGMDAWGHHPGMVMGPYGVVQSGEACPGPKPDIKVERDCDEPGPYFGHPWAGGCVLPPTPTLARTAPSSSQETVTPDYDIQPPSSPASEQDEIGSADSSPQSDGSQSPEEPMVSGEIKEEVGSGDEELG</sequence>
<gene>
    <name evidence="1" type="ORF">K3G42_008001</name>
</gene>
<proteinExistence type="predicted"/>